<feature type="region of interest" description="Disordered" evidence="1">
    <location>
        <begin position="480"/>
        <end position="531"/>
    </location>
</feature>
<feature type="compositionally biased region" description="Basic and acidic residues" evidence="1">
    <location>
        <begin position="607"/>
        <end position="618"/>
    </location>
</feature>
<dbReference type="Pfam" id="PF13749">
    <property type="entry name" value="HATPase_c_4"/>
    <property type="match status" value="1"/>
</dbReference>
<dbReference type="PANTHER" id="PTHR30595">
    <property type="entry name" value="GLPR-RELATED TRANSCRIPTIONAL REPRESSOR"/>
    <property type="match status" value="1"/>
</dbReference>
<keyword evidence="4" id="KW-1185">Reference proteome</keyword>
<evidence type="ECO:0000259" key="2">
    <source>
        <dbReference type="Pfam" id="PF04326"/>
    </source>
</evidence>
<gene>
    <name evidence="3" type="ORF">FIV42_05530</name>
</gene>
<dbReference type="InterPro" id="IPR038475">
    <property type="entry name" value="RecG_C_sf"/>
</dbReference>
<dbReference type="EMBL" id="CP041186">
    <property type="protein sequence ID" value="QDG50208.1"/>
    <property type="molecule type" value="Genomic_DNA"/>
</dbReference>
<organism evidence="3 4">
    <name type="scientific">Persicimonas caeni</name>
    <dbReference type="NCBI Taxonomy" id="2292766"/>
    <lineage>
        <taxon>Bacteria</taxon>
        <taxon>Deltaproteobacteria</taxon>
        <taxon>Bradymonadales</taxon>
        <taxon>Bradymonadaceae</taxon>
        <taxon>Persicimonas</taxon>
    </lineage>
</organism>
<reference evidence="3 4" key="1">
    <citation type="submission" date="2019-06" db="EMBL/GenBank/DDBJ databases">
        <title>Persicimonas caeni gen. nov., sp. nov., a predatory bacterium isolated from solar saltern.</title>
        <authorList>
            <person name="Wang S."/>
        </authorList>
    </citation>
    <scope>NUCLEOTIDE SEQUENCE [LARGE SCALE GENOMIC DNA]</scope>
    <source>
        <strain evidence="3 4">YN101</strain>
    </source>
</reference>
<evidence type="ECO:0000313" key="3">
    <source>
        <dbReference type="EMBL" id="QDG50208.1"/>
    </source>
</evidence>
<dbReference type="Gene3D" id="3.30.950.30">
    <property type="entry name" value="Schlafen, AAA domain"/>
    <property type="match status" value="1"/>
</dbReference>
<evidence type="ECO:0000313" key="4">
    <source>
        <dbReference type="Proteomes" id="UP000315995"/>
    </source>
</evidence>
<dbReference type="OrthoDB" id="9789524at2"/>
<accession>A0A4Y6PPG5</accession>
<dbReference type="AlphaFoldDB" id="A0A4Y6PPG5"/>
<dbReference type="InterPro" id="IPR007421">
    <property type="entry name" value="Schlafen_AlbA_2_dom"/>
</dbReference>
<protein>
    <recommendedName>
        <fullName evidence="2">Schlafen AlbA-2 domain-containing protein</fullName>
    </recommendedName>
</protein>
<sequence>MTAFDPTPYLTQDEGQHYERKPLFEGRPGAKKARDRREVRDQVAEYVAAFANAEGGILLLGVEDDCVVTGHDYSERPLEHVLNVPQARLEPPQAPGFVVEHDGHEVIVFDVQASDVPVQVTGDGFPLRMGDRTVQASESQIRSLKFHGMAESWESRPSPLTLDDLDGELLARAKAGSGLQSASDVDYLLRRKLADRRGAGIQLRRAAELVFAQYGPDHPNAGVRLFRVIGTERRLGPEHNVEERPRIEGNLPAVLDEAMTLINGLLRRPSRLVGSKFKAMPEYPDFAWKEALLNAVAHRDYAAQGRCTEVWLYDDRMEVRNPGALMETVSLEGLRRQERFHASRNPRLVRVLVDLGYMRDHGEGIPRMFYEMEGSFLPEPELDETTHSFAVTLRNTPELSEADRRFIARVDSDELSKEEFRALLEAHRHGRVDNARMRRLVGLDTLKASQLLRRLRDQGLLELHAAGSASYYTLGESLSVERETSEAEQKTSEVERETSEVERETSEAEQKTSEAEQKTSEAEQKTSEAEQKTLLREQLLRMLPEELRVQVESVRSRAPVEQMQSLVRDLCELRALRPLELAALLDRGTSRVTSAYLRPLVDAGKLERTHPETPHHPDQAYVAVNENSGG</sequence>
<name>A0A4Y6PPG5_PERCE</name>
<feature type="region of interest" description="Disordered" evidence="1">
    <location>
        <begin position="607"/>
        <end position="630"/>
    </location>
</feature>
<dbReference type="Gene3D" id="3.30.565.60">
    <property type="match status" value="1"/>
</dbReference>
<evidence type="ECO:0000256" key="1">
    <source>
        <dbReference type="SAM" id="MobiDB-lite"/>
    </source>
</evidence>
<accession>A0A5B8Y6N6</accession>
<dbReference type="InterPro" id="IPR038461">
    <property type="entry name" value="Schlafen_AlbA_2_dom_sf"/>
</dbReference>
<dbReference type="PANTHER" id="PTHR30595:SF6">
    <property type="entry name" value="SCHLAFEN ALBA-2 DOMAIN-CONTAINING PROTEIN"/>
    <property type="match status" value="1"/>
</dbReference>
<proteinExistence type="predicted"/>
<dbReference type="Pfam" id="PF04326">
    <property type="entry name" value="SLFN_AlbA_2"/>
    <property type="match status" value="1"/>
</dbReference>
<feature type="domain" description="Schlafen AlbA-2" evidence="2">
    <location>
        <begin position="32"/>
        <end position="136"/>
    </location>
</feature>
<dbReference type="RefSeq" id="WP_141196704.1">
    <property type="nucleotide sequence ID" value="NZ_CP041186.1"/>
</dbReference>
<dbReference type="Proteomes" id="UP000315995">
    <property type="component" value="Chromosome"/>
</dbReference>